<evidence type="ECO:0000259" key="6">
    <source>
        <dbReference type="PROSITE" id="PS50893"/>
    </source>
</evidence>
<keyword evidence="2" id="KW-0547">Nucleotide-binding</keyword>
<dbReference type="Pfam" id="PF12848">
    <property type="entry name" value="ABC_tran_Xtn"/>
    <property type="match status" value="1"/>
</dbReference>
<sequence>MGAYADSWACSISHVQTISRNALTPTCSKVRTWKISNAVKVSHRRRSLIGLGLIQKDVPYFQAPISGFPSDGPHCSCGFNLSCSTAKNCFVKRTARLGSLPKHKLFGLNSRINQKVHKEDARSHSSTVKVNAQKLAAAEETASSYFLEDFDLDTDDKPQKRSNKRGNSSGASSVSSGVRLENISKTFKGAQILKDCSWEVKKGERVGLVGVNGAGKTTQLRIIAGKEEADGGSVIKASPNMKIAFLSQEFEVVGSRTLREEFMSVFNKQMEISARIEKVQVGLESATDDMDLMARLLDELDNLQKQAELTDLYNVDVNINKMMPELGFTMEDADKLVASFSGGWQMRIALGKILLQEPDLLLLDEPTNHLDLDSIEWLEGYLKKQDVPMVIVSHDRATLDQLCTKIVETDMGVSKTFEGNYSEYVTAKAAWIEAQRMAFEKQQKEISRTEDLIQRLSGGANSGRASAAEKQLEKMQEVGNIVEKPFERKALKFRFPELERSGKKVLEVRNLNFQYEGKVLFNNANLLVERGEKLAIIGPNGCGKSTLLRMIMGMEEPTSGEVALGEHRVVLNYFEQNQAEALDLEKTVLQTVEQAAEDWTINDIKALLGRCNFKADMVHRKVAFLSGGEKARLALCKFMVTPSTLLILDEPTNHLDIPSKEMLEEALREYSGTVIAVSHDRYFLRQIVNRVVEVKGQKLNDYVGDYNYYLENNLEARRRELEREKELETLAPTVKAKSKMSKAEKELQKKQKAKSFQQSKAKAKVSKNAKRWN</sequence>
<comment type="similarity">
    <text evidence="4">Belongs to the ABC transporter superfamily. ABCF family. EF3 (TC 3.A.1.121) subfamily.</text>
</comment>
<feature type="region of interest" description="Disordered" evidence="5">
    <location>
        <begin position="153"/>
        <end position="176"/>
    </location>
</feature>
<dbReference type="RefSeq" id="XP_024368480.1">
    <property type="nucleotide sequence ID" value="XM_024512712.2"/>
</dbReference>
<keyword evidence="9" id="KW-1185">Reference proteome</keyword>
<keyword evidence="1" id="KW-0677">Repeat</keyword>
<evidence type="ECO:0000313" key="8">
    <source>
        <dbReference type="EnsemblPlants" id="Pp3c2_22140V3.1"/>
    </source>
</evidence>
<dbReference type="FunFam" id="3.40.50.300:FF:000011">
    <property type="entry name" value="Putative ABC transporter ATP-binding component"/>
    <property type="match status" value="1"/>
</dbReference>
<dbReference type="EnsemblPlants" id="Pp3c2_22140V3.1">
    <property type="protein sequence ID" value="Pp3c2_22140V3.1"/>
    <property type="gene ID" value="Pp3c2_22140"/>
</dbReference>
<dbReference type="GO" id="GO:0016887">
    <property type="term" value="F:ATP hydrolysis activity"/>
    <property type="evidence" value="ECO:0007669"/>
    <property type="project" value="InterPro"/>
</dbReference>
<dbReference type="SUPFAM" id="SSF52540">
    <property type="entry name" value="P-loop containing nucleoside triphosphate hydrolases"/>
    <property type="match status" value="2"/>
</dbReference>
<dbReference type="Pfam" id="PF00005">
    <property type="entry name" value="ABC_tran"/>
    <property type="match status" value="2"/>
</dbReference>
<dbReference type="Proteomes" id="UP000006727">
    <property type="component" value="Chromosome 2"/>
</dbReference>
<name>A0A2K1L2M4_PHYPA</name>
<dbReference type="InterPro" id="IPR027417">
    <property type="entry name" value="P-loop_NTPase"/>
</dbReference>
<protein>
    <recommendedName>
        <fullName evidence="6">ABC transporter domain-containing protein</fullName>
    </recommendedName>
</protein>
<dbReference type="SMART" id="SM00382">
    <property type="entry name" value="AAA"/>
    <property type="match status" value="2"/>
</dbReference>
<evidence type="ECO:0000256" key="4">
    <source>
        <dbReference type="ARBA" id="ARBA00061344"/>
    </source>
</evidence>
<dbReference type="GO" id="GO:0005524">
    <property type="term" value="F:ATP binding"/>
    <property type="evidence" value="ECO:0000318"/>
    <property type="project" value="GO_Central"/>
</dbReference>
<dbReference type="InterPro" id="IPR003593">
    <property type="entry name" value="AAA+_ATPase"/>
</dbReference>
<dbReference type="GO" id="GO:0003676">
    <property type="term" value="F:nucleic acid binding"/>
    <property type="evidence" value="ECO:0007669"/>
    <property type="project" value="UniProtKB-ARBA"/>
</dbReference>
<dbReference type="InterPro" id="IPR051309">
    <property type="entry name" value="ABCF_ATPase"/>
</dbReference>
<dbReference type="Gramene" id="Pp3c2_22140V3.1">
    <property type="protein sequence ID" value="Pp3c2_22140V3.1"/>
    <property type="gene ID" value="Pp3c2_22140"/>
</dbReference>
<feature type="domain" description="ABC transporter" evidence="6">
    <location>
        <begin position="178"/>
        <end position="436"/>
    </location>
</feature>
<reference evidence="7 9" key="1">
    <citation type="journal article" date="2008" name="Science">
        <title>The Physcomitrella genome reveals evolutionary insights into the conquest of land by plants.</title>
        <authorList>
            <person name="Rensing S."/>
            <person name="Lang D."/>
            <person name="Zimmer A."/>
            <person name="Terry A."/>
            <person name="Salamov A."/>
            <person name="Shapiro H."/>
            <person name="Nishiyama T."/>
            <person name="Perroud P.-F."/>
            <person name="Lindquist E."/>
            <person name="Kamisugi Y."/>
            <person name="Tanahashi T."/>
            <person name="Sakakibara K."/>
            <person name="Fujita T."/>
            <person name="Oishi K."/>
            <person name="Shin-I T."/>
            <person name="Kuroki Y."/>
            <person name="Toyoda A."/>
            <person name="Suzuki Y."/>
            <person name="Hashimoto A."/>
            <person name="Yamaguchi K."/>
            <person name="Sugano A."/>
            <person name="Kohara Y."/>
            <person name="Fujiyama A."/>
            <person name="Anterola A."/>
            <person name="Aoki S."/>
            <person name="Ashton N."/>
            <person name="Barbazuk W.B."/>
            <person name="Barker E."/>
            <person name="Bennetzen J."/>
            <person name="Bezanilla M."/>
            <person name="Blankenship R."/>
            <person name="Cho S.H."/>
            <person name="Dutcher S."/>
            <person name="Estelle M."/>
            <person name="Fawcett J.A."/>
            <person name="Gundlach H."/>
            <person name="Hanada K."/>
            <person name="Heyl A."/>
            <person name="Hicks K.A."/>
            <person name="Hugh J."/>
            <person name="Lohr M."/>
            <person name="Mayer K."/>
            <person name="Melkozernov A."/>
            <person name="Murata T."/>
            <person name="Nelson D."/>
            <person name="Pils B."/>
            <person name="Prigge M."/>
            <person name="Reiss B."/>
            <person name="Renner T."/>
            <person name="Rombauts S."/>
            <person name="Rushton P."/>
            <person name="Sanderfoot A."/>
            <person name="Schween G."/>
            <person name="Shiu S.-H."/>
            <person name="Stueber K."/>
            <person name="Theodoulou F.L."/>
            <person name="Tu H."/>
            <person name="Van de Peer Y."/>
            <person name="Verrier P.J."/>
            <person name="Waters E."/>
            <person name="Wood A."/>
            <person name="Yang L."/>
            <person name="Cove D."/>
            <person name="Cuming A."/>
            <person name="Hasebe M."/>
            <person name="Lucas S."/>
            <person name="Mishler D.B."/>
            <person name="Reski R."/>
            <person name="Grigoriev I."/>
            <person name="Quatrano R.S."/>
            <person name="Boore J.L."/>
        </authorList>
    </citation>
    <scope>NUCLEOTIDE SEQUENCE [LARGE SCALE GENOMIC DNA]</scope>
    <source>
        <strain evidence="8 9">cv. Gransden 2004</strain>
    </source>
</reference>
<dbReference type="OMA" id="QWTPVGD"/>
<dbReference type="KEGG" id="ppp:112278856"/>
<feature type="region of interest" description="Disordered" evidence="5">
    <location>
        <begin position="732"/>
        <end position="773"/>
    </location>
</feature>
<dbReference type="PROSITE" id="PS00211">
    <property type="entry name" value="ABC_TRANSPORTER_1"/>
    <property type="match status" value="2"/>
</dbReference>
<accession>A0A2K1L2M4</accession>
<feature type="compositionally biased region" description="Basic residues" evidence="5">
    <location>
        <begin position="761"/>
        <end position="773"/>
    </location>
</feature>
<evidence type="ECO:0000256" key="2">
    <source>
        <dbReference type="ARBA" id="ARBA00022741"/>
    </source>
</evidence>
<dbReference type="PANTHER" id="PTHR42855:SF1">
    <property type="entry name" value="ABC TRANSPORTER DOMAIN-CONTAINING PROTEIN"/>
    <property type="match status" value="1"/>
</dbReference>
<keyword evidence="3" id="KW-0067">ATP-binding</keyword>
<proteinExistence type="inferred from homology"/>
<dbReference type="Gene3D" id="3.40.50.300">
    <property type="entry name" value="P-loop containing nucleotide triphosphate hydrolases"/>
    <property type="match status" value="2"/>
</dbReference>
<evidence type="ECO:0000313" key="9">
    <source>
        <dbReference type="Proteomes" id="UP000006727"/>
    </source>
</evidence>
<dbReference type="FunCoup" id="A0A2K1L2M4">
    <property type="interactions" value="303"/>
</dbReference>
<dbReference type="InterPro" id="IPR032781">
    <property type="entry name" value="ABC_tran_Xtn"/>
</dbReference>
<dbReference type="AlphaFoldDB" id="A0A2K1L2M4"/>
<dbReference type="InterPro" id="IPR003439">
    <property type="entry name" value="ABC_transporter-like_ATP-bd"/>
</dbReference>
<dbReference type="PANTHER" id="PTHR42855">
    <property type="entry name" value="ABC TRANSPORTER ATP-BINDING SUBUNIT"/>
    <property type="match status" value="1"/>
</dbReference>
<evidence type="ECO:0000313" key="7">
    <source>
        <dbReference type="EMBL" id="PNR60277.1"/>
    </source>
</evidence>
<evidence type="ECO:0000256" key="3">
    <source>
        <dbReference type="ARBA" id="ARBA00022840"/>
    </source>
</evidence>
<reference evidence="8" key="3">
    <citation type="submission" date="2020-12" db="UniProtKB">
        <authorList>
            <consortium name="EnsemblPlants"/>
        </authorList>
    </citation>
    <scope>IDENTIFICATION</scope>
</reference>
<dbReference type="PROSITE" id="PS50893">
    <property type="entry name" value="ABC_TRANSPORTER_2"/>
    <property type="match status" value="2"/>
</dbReference>
<evidence type="ECO:0000256" key="5">
    <source>
        <dbReference type="SAM" id="MobiDB-lite"/>
    </source>
</evidence>
<dbReference type="STRING" id="3218.A0A2K1L2M4"/>
<reference evidence="7 9" key="2">
    <citation type="journal article" date="2018" name="Plant J.">
        <title>The Physcomitrella patens chromosome-scale assembly reveals moss genome structure and evolution.</title>
        <authorList>
            <person name="Lang D."/>
            <person name="Ullrich K.K."/>
            <person name="Murat F."/>
            <person name="Fuchs J."/>
            <person name="Jenkins J."/>
            <person name="Haas F.B."/>
            <person name="Piednoel M."/>
            <person name="Gundlach H."/>
            <person name="Van Bel M."/>
            <person name="Meyberg R."/>
            <person name="Vives C."/>
            <person name="Morata J."/>
            <person name="Symeonidi A."/>
            <person name="Hiss M."/>
            <person name="Muchero W."/>
            <person name="Kamisugi Y."/>
            <person name="Saleh O."/>
            <person name="Blanc G."/>
            <person name="Decker E.L."/>
            <person name="van Gessel N."/>
            <person name="Grimwood J."/>
            <person name="Hayes R.D."/>
            <person name="Graham S.W."/>
            <person name="Gunter L.E."/>
            <person name="McDaniel S.F."/>
            <person name="Hoernstein S.N.W."/>
            <person name="Larsson A."/>
            <person name="Li F.W."/>
            <person name="Perroud P.F."/>
            <person name="Phillips J."/>
            <person name="Ranjan P."/>
            <person name="Rokshar D.S."/>
            <person name="Rothfels C.J."/>
            <person name="Schneider L."/>
            <person name="Shu S."/>
            <person name="Stevenson D.W."/>
            <person name="Thummler F."/>
            <person name="Tillich M."/>
            <person name="Villarreal Aguilar J.C."/>
            <person name="Widiez T."/>
            <person name="Wong G.K."/>
            <person name="Wymore A."/>
            <person name="Zhang Y."/>
            <person name="Zimmer A.D."/>
            <person name="Quatrano R.S."/>
            <person name="Mayer K.F.X."/>
            <person name="Goodstein D."/>
            <person name="Casacuberta J.M."/>
            <person name="Vandepoele K."/>
            <person name="Reski R."/>
            <person name="Cuming A.C."/>
            <person name="Tuskan G.A."/>
            <person name="Maumus F."/>
            <person name="Salse J."/>
            <person name="Schmutz J."/>
            <person name="Rensing S.A."/>
        </authorList>
    </citation>
    <scope>NUCLEOTIDE SEQUENCE [LARGE SCALE GENOMIC DNA]</scope>
    <source>
        <strain evidence="8 9">cv. Gransden 2004</strain>
    </source>
</reference>
<dbReference type="Gramene" id="Pp3c2_22140V3.4">
    <property type="protein sequence ID" value="Pp3c2_22140V3.4"/>
    <property type="gene ID" value="Pp3c2_22140"/>
</dbReference>
<dbReference type="CDD" id="cd03221">
    <property type="entry name" value="ABCF_EF-3"/>
    <property type="match status" value="2"/>
</dbReference>
<gene>
    <name evidence="8" type="primary">LOC112278856</name>
    <name evidence="7" type="ORF">PHYPA_003070</name>
</gene>
<dbReference type="OrthoDB" id="2110130at2759"/>
<dbReference type="EnsemblPlants" id="Pp3c2_22140V3.4">
    <property type="protein sequence ID" value="Pp3c2_22140V3.4"/>
    <property type="gene ID" value="Pp3c2_22140"/>
</dbReference>
<dbReference type="FunFam" id="3.40.50.300:FF:000309">
    <property type="entry name" value="ABC transporter ATP-binding protein"/>
    <property type="match status" value="1"/>
</dbReference>
<dbReference type="GeneID" id="112278856"/>
<evidence type="ECO:0000256" key="1">
    <source>
        <dbReference type="ARBA" id="ARBA00022737"/>
    </source>
</evidence>
<dbReference type="EMBL" id="ABEU02000002">
    <property type="protein sequence ID" value="PNR60277.1"/>
    <property type="molecule type" value="Genomic_DNA"/>
</dbReference>
<dbReference type="InterPro" id="IPR017871">
    <property type="entry name" value="ABC_transporter-like_CS"/>
</dbReference>
<organism evidence="7">
    <name type="scientific">Physcomitrium patens</name>
    <name type="common">Spreading-leaved earth moss</name>
    <name type="synonym">Physcomitrella patens</name>
    <dbReference type="NCBI Taxonomy" id="3218"/>
    <lineage>
        <taxon>Eukaryota</taxon>
        <taxon>Viridiplantae</taxon>
        <taxon>Streptophyta</taxon>
        <taxon>Embryophyta</taxon>
        <taxon>Bryophyta</taxon>
        <taxon>Bryophytina</taxon>
        <taxon>Bryopsida</taxon>
        <taxon>Funariidae</taxon>
        <taxon>Funariales</taxon>
        <taxon>Funariaceae</taxon>
        <taxon>Physcomitrium</taxon>
    </lineage>
</organism>
<feature type="domain" description="ABC transporter" evidence="6">
    <location>
        <begin position="506"/>
        <end position="721"/>
    </location>
</feature>
<dbReference type="PaxDb" id="3218-PP1S125_77V6.1"/>